<feature type="transmembrane region" description="Helical" evidence="2">
    <location>
        <begin position="20"/>
        <end position="39"/>
    </location>
</feature>
<accession>A0A811BRV8</accession>
<dbReference type="Proteomes" id="UP001253637">
    <property type="component" value="Segment"/>
</dbReference>
<keyword evidence="2" id="KW-0472">Membrane</keyword>
<evidence type="ECO:0000313" key="4">
    <source>
        <dbReference type="Proteomes" id="UP001253637"/>
    </source>
</evidence>
<evidence type="ECO:0000256" key="2">
    <source>
        <dbReference type="SAM" id="Phobius"/>
    </source>
</evidence>
<keyword evidence="2" id="KW-0812">Transmembrane</keyword>
<feature type="compositionally biased region" description="Basic and acidic residues" evidence="1">
    <location>
        <begin position="88"/>
        <end position="111"/>
    </location>
</feature>
<organism evidence="3 4">
    <name type="scientific">Pandoravirus japonicus</name>
    <dbReference type="NCBI Taxonomy" id="2823154"/>
    <lineage>
        <taxon>Viruses</taxon>
        <taxon>Pandoravirus</taxon>
    </lineage>
</organism>
<dbReference type="EMBL" id="LC625835">
    <property type="protein sequence ID" value="BCU03205.1"/>
    <property type="molecule type" value="Genomic_DNA"/>
</dbReference>
<evidence type="ECO:0000256" key="1">
    <source>
        <dbReference type="SAM" id="MobiDB-lite"/>
    </source>
</evidence>
<name>A0A811BRV8_9VIRU</name>
<evidence type="ECO:0008006" key="5">
    <source>
        <dbReference type="Google" id="ProtNLM"/>
    </source>
</evidence>
<sequence>MRDGRESAQEKRAIDRLGRIFAPVGRLVFFFGIIAISFFSSSFSKAEPNAGPLLTRGNKARTRGHASSSAPGAAQREGASPPQATTTKKKESKATHAEKKEIHKESICLLF</sequence>
<reference evidence="3" key="1">
    <citation type="submission" date="2021-04" db="EMBL/GenBank/DDBJ databases">
        <title>Draft Genome Sequence of Pandoravirus japonicus, Isolated from the Sabaishi River of Niigata, Japan.</title>
        <authorList>
            <person name="Hosokawa N."/>
            <person name="Takahashi H."/>
            <person name="Aoki K."/>
            <person name="Takemura M."/>
        </authorList>
    </citation>
    <scope>NUCLEOTIDE SEQUENCE</scope>
</reference>
<proteinExistence type="predicted"/>
<feature type="region of interest" description="Disordered" evidence="1">
    <location>
        <begin position="44"/>
        <end position="111"/>
    </location>
</feature>
<keyword evidence="2" id="KW-1133">Transmembrane helix</keyword>
<evidence type="ECO:0000313" key="3">
    <source>
        <dbReference type="EMBL" id="BCU03205.1"/>
    </source>
</evidence>
<protein>
    <recommendedName>
        <fullName evidence="5">Transmembrane protein</fullName>
    </recommendedName>
</protein>